<feature type="transmembrane region" description="Helical" evidence="1">
    <location>
        <begin position="236"/>
        <end position="256"/>
    </location>
</feature>
<evidence type="ECO:0000256" key="1">
    <source>
        <dbReference type="SAM" id="Phobius"/>
    </source>
</evidence>
<keyword evidence="1" id="KW-1133">Transmembrane helix</keyword>
<dbReference type="CDD" id="cd01948">
    <property type="entry name" value="EAL"/>
    <property type="match status" value="1"/>
</dbReference>
<feature type="transmembrane region" description="Helical" evidence="1">
    <location>
        <begin position="326"/>
        <end position="346"/>
    </location>
</feature>
<feature type="domain" description="EAL" evidence="2">
    <location>
        <begin position="614"/>
        <end position="867"/>
    </location>
</feature>
<dbReference type="Proteomes" id="UP001501337">
    <property type="component" value="Unassembled WGS sequence"/>
</dbReference>
<comment type="caution">
    <text evidence="3">The sequence shown here is derived from an EMBL/GenBank/DDBJ whole genome shotgun (WGS) entry which is preliminary data.</text>
</comment>
<name>A0ABP7NLR4_9GAMM</name>
<dbReference type="SMART" id="SM00052">
    <property type="entry name" value="EAL"/>
    <property type="match status" value="1"/>
</dbReference>
<dbReference type="InterPro" id="IPR000160">
    <property type="entry name" value="GGDEF_dom"/>
</dbReference>
<dbReference type="Gene3D" id="2.60.40.2380">
    <property type="match status" value="1"/>
</dbReference>
<dbReference type="SUPFAM" id="SSF55073">
    <property type="entry name" value="Nucleotide cyclase"/>
    <property type="match status" value="1"/>
</dbReference>
<reference evidence="4" key="1">
    <citation type="journal article" date="2019" name="Int. J. Syst. Evol. Microbiol.">
        <title>The Global Catalogue of Microorganisms (GCM) 10K type strain sequencing project: providing services to taxonomists for standard genome sequencing and annotation.</title>
        <authorList>
            <consortium name="The Broad Institute Genomics Platform"/>
            <consortium name="The Broad Institute Genome Sequencing Center for Infectious Disease"/>
            <person name="Wu L."/>
            <person name="Ma J."/>
        </authorList>
    </citation>
    <scope>NUCLEOTIDE SEQUENCE [LARGE SCALE GENOMIC DNA]</scope>
    <source>
        <strain evidence="4">JCM 17555</strain>
    </source>
</reference>
<dbReference type="InterPro" id="IPR035919">
    <property type="entry name" value="EAL_sf"/>
</dbReference>
<gene>
    <name evidence="3" type="ORF">GCM10022278_05430</name>
</gene>
<keyword evidence="1" id="KW-0472">Membrane</keyword>
<dbReference type="InterPro" id="IPR001633">
    <property type="entry name" value="EAL_dom"/>
</dbReference>
<feature type="transmembrane region" description="Helical" evidence="1">
    <location>
        <begin position="200"/>
        <end position="224"/>
    </location>
</feature>
<organism evidence="3 4">
    <name type="scientific">Allohahella marinimesophila</name>
    <dbReference type="NCBI Taxonomy" id="1054972"/>
    <lineage>
        <taxon>Bacteria</taxon>
        <taxon>Pseudomonadati</taxon>
        <taxon>Pseudomonadota</taxon>
        <taxon>Gammaproteobacteria</taxon>
        <taxon>Oceanospirillales</taxon>
        <taxon>Hahellaceae</taxon>
        <taxon>Allohahella</taxon>
    </lineage>
</organism>
<dbReference type="PROSITE" id="PS50883">
    <property type="entry name" value="EAL"/>
    <property type="match status" value="1"/>
</dbReference>
<proteinExistence type="predicted"/>
<evidence type="ECO:0000259" key="2">
    <source>
        <dbReference type="PROSITE" id="PS50883"/>
    </source>
</evidence>
<dbReference type="PANTHER" id="PTHR33121">
    <property type="entry name" value="CYCLIC DI-GMP PHOSPHODIESTERASE PDEF"/>
    <property type="match status" value="1"/>
</dbReference>
<feature type="transmembrane region" description="Helical" evidence="1">
    <location>
        <begin position="268"/>
        <end position="286"/>
    </location>
</feature>
<feature type="transmembrane region" description="Helical" evidence="1">
    <location>
        <begin position="175"/>
        <end position="193"/>
    </location>
</feature>
<dbReference type="InterPro" id="IPR011623">
    <property type="entry name" value="7TMR_DISM_rcpt_extracell_dom1"/>
</dbReference>
<sequence length="881" mass="97814">MTQAATPQSPPLDVALNQDKTLLNPALSYSLDAGSAMSPADLVETHPDWQEAGDEILNFGFEAKTLWLRLRLVNSRGSPVTRFISIEHPILNEVDFFRVDPTGHIVEEVRTGDQRPFTTRSIDSRHYVFPITLEGGAATWIYFRIRSDSSLQAPVWLSPPTVFYSDAQRDIVQHTMYAGVMLAMVLYNLFLLASLRERVYFYYVMFVFSSLLAQVCLTGLWAGFVAPGATGLQDTLLRVAVPALPLFSCLFARSFLRLKVNAPRFDRLFLLASIASGAILVAGFFISYKVTILAAIALILVTSVSCLVVGPYLWARGNTLARFYTLAWAGVMVAIFVFMLTRFNIIPRTFLTENSPPIGSALEAILLSFALADRLNQERRRRYKSQKALLTETQHRRAAESSLYRQALYHHRLQIPNRAFLESWFQRNIIADSQLMICLLHFSRFHEVNKTLGHAKADQMLLALCERLDARVSRLTGAVKLENLDAVERPGQDAANFICSVEGATFAILIQPPSRFASSDDEFTEEALLSGSNAFVTRSLAELEQLVAEFAEPFETGELVVELGAVAGIAVCPVHADRVEPLLQKAQIAVDASSRMNHSLTLFSEQINPYNERRLSLAGDLRKAIADNTLTLAFQPKITASSSKIDSIEALLRWHHPQHGYIGPDEFIPVAEQTGIIHWLTDWVLKTALQSLAVLQAQGFDLKVAVNISAVNLRERDFAARLANALAIHDMPASALILEVTESAMMIDPERACEVLDELHAMGVSLSIDDFGTGYSSLSYIKRLPVQEIKLDRSFVMELDGSNDDRVIVDTTIRMAHALDLKIVAEGVETKTAFELLAGMGCDVLQGYYMSRPIPLAELSTLLTSSRGHFHHKPADPSVVN</sequence>
<dbReference type="InterPro" id="IPR029787">
    <property type="entry name" value="Nucleotide_cyclase"/>
</dbReference>
<dbReference type="Pfam" id="PF00990">
    <property type="entry name" value="GGDEF"/>
    <property type="match status" value="1"/>
</dbReference>
<protein>
    <recommendedName>
        <fullName evidence="2">EAL domain-containing protein</fullName>
    </recommendedName>
</protein>
<dbReference type="InterPro" id="IPR043128">
    <property type="entry name" value="Rev_trsase/Diguanyl_cyclase"/>
</dbReference>
<keyword evidence="4" id="KW-1185">Reference proteome</keyword>
<accession>A0ABP7NLR4</accession>
<dbReference type="SUPFAM" id="SSF141868">
    <property type="entry name" value="EAL domain-like"/>
    <property type="match status" value="1"/>
</dbReference>
<dbReference type="Pfam" id="PF00563">
    <property type="entry name" value="EAL"/>
    <property type="match status" value="1"/>
</dbReference>
<evidence type="ECO:0000313" key="4">
    <source>
        <dbReference type="Proteomes" id="UP001501337"/>
    </source>
</evidence>
<feature type="transmembrane region" description="Helical" evidence="1">
    <location>
        <begin position="292"/>
        <end position="314"/>
    </location>
</feature>
<dbReference type="InterPro" id="IPR050706">
    <property type="entry name" value="Cyclic-di-GMP_PDE-like"/>
</dbReference>
<dbReference type="EMBL" id="BAABBO010000001">
    <property type="protein sequence ID" value="GAA3949145.1"/>
    <property type="molecule type" value="Genomic_DNA"/>
</dbReference>
<dbReference type="InterPro" id="IPR011622">
    <property type="entry name" value="7TMR_DISM_rcpt_extracell_dom2"/>
</dbReference>
<dbReference type="Gene3D" id="3.20.20.450">
    <property type="entry name" value="EAL domain"/>
    <property type="match status" value="1"/>
</dbReference>
<dbReference type="Gene3D" id="3.30.70.270">
    <property type="match status" value="1"/>
</dbReference>
<evidence type="ECO:0000313" key="3">
    <source>
        <dbReference type="EMBL" id="GAA3949145.1"/>
    </source>
</evidence>
<dbReference type="PANTHER" id="PTHR33121:SF71">
    <property type="entry name" value="OXYGEN SENSOR PROTEIN DOSP"/>
    <property type="match status" value="1"/>
</dbReference>
<dbReference type="SMART" id="SM00267">
    <property type="entry name" value="GGDEF"/>
    <property type="match status" value="1"/>
</dbReference>
<dbReference type="Pfam" id="PF07695">
    <property type="entry name" value="7TMR-DISM_7TM"/>
    <property type="match status" value="1"/>
</dbReference>
<keyword evidence="1" id="KW-0812">Transmembrane</keyword>
<dbReference type="Pfam" id="PF07696">
    <property type="entry name" value="7TMR-DISMED2"/>
    <property type="match status" value="1"/>
</dbReference>